<dbReference type="InterPro" id="IPR029063">
    <property type="entry name" value="SAM-dependent_MTases_sf"/>
</dbReference>
<evidence type="ECO:0000313" key="5">
    <source>
        <dbReference type="Proteomes" id="UP000322699"/>
    </source>
</evidence>
<dbReference type="GO" id="GO:0032259">
    <property type="term" value="P:methylation"/>
    <property type="evidence" value="ECO:0007669"/>
    <property type="project" value="UniProtKB-KW"/>
</dbReference>
<keyword evidence="2" id="KW-0949">S-adenosyl-L-methionine</keyword>
<dbReference type="RefSeq" id="WP_068267330.1">
    <property type="nucleotide sequence ID" value="NZ_LWSK01000189.1"/>
</dbReference>
<gene>
    <name evidence="4" type="primary">prmC_1</name>
    <name evidence="4" type="ORF">LF1_22660</name>
</gene>
<reference evidence="4 5" key="1">
    <citation type="submission" date="2019-08" db="EMBL/GenBank/DDBJ databases">
        <title>Deep-cultivation of Planctomycetes and their phenomic and genomic characterization uncovers novel biology.</title>
        <authorList>
            <person name="Wiegand S."/>
            <person name="Jogler M."/>
            <person name="Boedeker C."/>
            <person name="Pinto D."/>
            <person name="Vollmers J."/>
            <person name="Rivas-Marin E."/>
            <person name="Kohn T."/>
            <person name="Peeters S.H."/>
            <person name="Heuer A."/>
            <person name="Rast P."/>
            <person name="Oberbeckmann S."/>
            <person name="Bunk B."/>
            <person name="Jeske O."/>
            <person name="Meyerdierks A."/>
            <person name="Storesund J.E."/>
            <person name="Kallscheuer N."/>
            <person name="Luecker S."/>
            <person name="Lage O.M."/>
            <person name="Pohl T."/>
            <person name="Merkel B.J."/>
            <person name="Hornburger P."/>
            <person name="Mueller R.-W."/>
            <person name="Bruemmer F."/>
            <person name="Labrenz M."/>
            <person name="Spormann A.M."/>
            <person name="Op Den Camp H."/>
            <person name="Overmann J."/>
            <person name="Amann R."/>
            <person name="Jetten M.S.M."/>
            <person name="Mascher T."/>
            <person name="Medema M.H."/>
            <person name="Devos D.P."/>
            <person name="Kaster A.-K."/>
            <person name="Ovreas L."/>
            <person name="Rohde M."/>
            <person name="Galperin M.Y."/>
            <person name="Jogler C."/>
        </authorList>
    </citation>
    <scope>NUCLEOTIDE SEQUENCE [LARGE SCALE GENOMIC DNA]</scope>
    <source>
        <strain evidence="4 5">LF1</strain>
    </source>
</reference>
<dbReference type="Proteomes" id="UP000322699">
    <property type="component" value="Unassembled WGS sequence"/>
</dbReference>
<dbReference type="AlphaFoldDB" id="A0A5B1CJ23"/>
<comment type="caution">
    <text evidence="4">The sequence shown here is derived from an EMBL/GenBank/DDBJ whole genome shotgun (WGS) entry which is preliminary data.</text>
</comment>
<dbReference type="SUPFAM" id="SSF53335">
    <property type="entry name" value="S-adenosyl-L-methionine-dependent methyltransferases"/>
    <property type="match status" value="1"/>
</dbReference>
<keyword evidence="1 4" id="KW-0489">Methyltransferase</keyword>
<dbReference type="CDD" id="cd02440">
    <property type="entry name" value="AdoMet_MTases"/>
    <property type="match status" value="1"/>
</dbReference>
<dbReference type="PROSITE" id="PS51257">
    <property type="entry name" value="PROKAR_LIPOPROTEIN"/>
    <property type="match status" value="1"/>
</dbReference>
<dbReference type="EMBL" id="VRLW01000001">
    <property type="protein sequence ID" value="KAA1259729.1"/>
    <property type="molecule type" value="Genomic_DNA"/>
</dbReference>
<evidence type="ECO:0000313" key="4">
    <source>
        <dbReference type="EMBL" id="KAA1259729.1"/>
    </source>
</evidence>
<accession>A0A5B1CJ23</accession>
<evidence type="ECO:0000256" key="2">
    <source>
        <dbReference type="ARBA" id="ARBA00022691"/>
    </source>
</evidence>
<proteinExistence type="predicted"/>
<evidence type="ECO:0000259" key="3">
    <source>
        <dbReference type="Pfam" id="PF05175"/>
    </source>
</evidence>
<sequence length="262" mass="28591">MKTCFVPFLAFLLITGCDSRFRDDLDYSYDVVQSWTIEEIPSGDLVQFESVDFDLIASVTIRQAIAKDNVAASRDVLHIGSGVGLISAMCLNYEAKSVVATDIHPAAVSNTRYNVAALAPDGKLTTRLRPASKQDAFSAIESDEKFDLIITDLDQNHRLGEREDDGGLRTFAESFFGGFSSHLNSGGRAIVICSKPETLNLLLQTCKANGLKAKSLEEDFENRDWESADSPMIPAVLFEVRPDAGTPVGTTAQHLFLAKHGN</sequence>
<dbReference type="Gene3D" id="3.40.50.150">
    <property type="entry name" value="Vaccinia Virus protein VP39"/>
    <property type="match status" value="1"/>
</dbReference>
<protein>
    <submittedName>
        <fullName evidence="4">Release factor glutamine methyltransferase</fullName>
    </submittedName>
</protein>
<dbReference type="Pfam" id="PF05175">
    <property type="entry name" value="MTS"/>
    <property type="match status" value="1"/>
</dbReference>
<dbReference type="OrthoDB" id="267914at2"/>
<dbReference type="InterPro" id="IPR007848">
    <property type="entry name" value="Small_mtfrase_dom"/>
</dbReference>
<keyword evidence="5" id="KW-1185">Reference proteome</keyword>
<keyword evidence="4" id="KW-0808">Transferase</keyword>
<feature type="domain" description="Methyltransferase small" evidence="3">
    <location>
        <begin position="68"/>
        <end position="195"/>
    </location>
</feature>
<dbReference type="GO" id="GO:0008168">
    <property type="term" value="F:methyltransferase activity"/>
    <property type="evidence" value="ECO:0007669"/>
    <property type="project" value="UniProtKB-KW"/>
</dbReference>
<organism evidence="4 5">
    <name type="scientific">Rubripirellula obstinata</name>
    <dbReference type="NCBI Taxonomy" id="406547"/>
    <lineage>
        <taxon>Bacteria</taxon>
        <taxon>Pseudomonadati</taxon>
        <taxon>Planctomycetota</taxon>
        <taxon>Planctomycetia</taxon>
        <taxon>Pirellulales</taxon>
        <taxon>Pirellulaceae</taxon>
        <taxon>Rubripirellula</taxon>
    </lineage>
</organism>
<name>A0A5B1CJ23_9BACT</name>
<evidence type="ECO:0000256" key="1">
    <source>
        <dbReference type="ARBA" id="ARBA00022603"/>
    </source>
</evidence>